<comment type="catalytic activity">
    <reaction evidence="1">
        <text>S-ubiquitinyl-[E2 ubiquitin-conjugating enzyme]-L-cysteine + [acceptor protein]-L-lysine = [E2 ubiquitin-conjugating enzyme]-L-cysteine + N(6)-ubiquitinyl-[acceptor protein]-L-lysine.</text>
        <dbReference type="EC" id="2.3.2.27"/>
    </reaction>
</comment>
<dbReference type="Gramene" id="PSR93260">
    <property type="protein sequence ID" value="PSR93260"/>
    <property type="gene ID" value="CEY00_Acc27871"/>
</dbReference>
<protein>
    <recommendedName>
        <fullName evidence="3">RING-type E3 ubiquitin transferase</fullName>
        <ecNumber evidence="3">2.3.2.27</ecNumber>
    </recommendedName>
</protein>
<dbReference type="PANTHER" id="PTHR46905:SF21">
    <property type="entry name" value="RING-TYPE E3 UBIQUITIN TRANSFERASE"/>
    <property type="match status" value="1"/>
</dbReference>
<dbReference type="EMBL" id="NKQK01000024">
    <property type="protein sequence ID" value="PSR93260.1"/>
    <property type="molecule type" value="Genomic_DNA"/>
</dbReference>
<dbReference type="GO" id="GO:0016020">
    <property type="term" value="C:membrane"/>
    <property type="evidence" value="ECO:0007669"/>
    <property type="project" value="UniProtKB-SubCell"/>
</dbReference>
<keyword evidence="6" id="KW-0479">Metal-binding</keyword>
<keyword evidence="8 12" id="KW-1133">Transmembrane helix</keyword>
<proteinExistence type="inferred from homology"/>
<dbReference type="GO" id="GO:0016567">
    <property type="term" value="P:protein ubiquitination"/>
    <property type="evidence" value="ECO:0007669"/>
    <property type="project" value="InterPro"/>
</dbReference>
<reference evidence="14" key="2">
    <citation type="journal article" date="2018" name="BMC Genomics">
        <title>A manually annotated Actinidia chinensis var. chinensis (kiwifruit) genome highlights the challenges associated with draft genomes and gene prediction in plants.</title>
        <authorList>
            <person name="Pilkington S.M."/>
            <person name="Crowhurst R."/>
            <person name="Hilario E."/>
            <person name="Nardozza S."/>
            <person name="Fraser L."/>
            <person name="Peng Y."/>
            <person name="Gunaseelan K."/>
            <person name="Simpson R."/>
            <person name="Tahir J."/>
            <person name="Deroles S.C."/>
            <person name="Templeton K."/>
            <person name="Luo Z."/>
            <person name="Davy M."/>
            <person name="Cheng C."/>
            <person name="McNeilage M."/>
            <person name="Scaglione D."/>
            <person name="Liu Y."/>
            <person name="Zhang Q."/>
            <person name="Datson P."/>
            <person name="De Silva N."/>
            <person name="Gardiner S.E."/>
            <person name="Bassett H."/>
            <person name="Chagne D."/>
            <person name="McCallum J."/>
            <person name="Dzierzon H."/>
            <person name="Deng C."/>
            <person name="Wang Y.Y."/>
            <person name="Barron L."/>
            <person name="Manako K."/>
            <person name="Bowen J."/>
            <person name="Foster T.M."/>
            <person name="Erridge Z.A."/>
            <person name="Tiffin H."/>
            <person name="Waite C.N."/>
            <person name="Davies K.M."/>
            <person name="Grierson E.P."/>
            <person name="Laing W.A."/>
            <person name="Kirk R."/>
            <person name="Chen X."/>
            <person name="Wood M."/>
            <person name="Montefiori M."/>
            <person name="Brummell D.A."/>
            <person name="Schwinn K.E."/>
            <person name="Catanach A."/>
            <person name="Fullerton C."/>
            <person name="Li D."/>
            <person name="Meiyalaghan S."/>
            <person name="Nieuwenhuizen N."/>
            <person name="Read N."/>
            <person name="Prakash R."/>
            <person name="Hunter D."/>
            <person name="Zhang H."/>
            <person name="McKenzie M."/>
            <person name="Knabel M."/>
            <person name="Harris A."/>
            <person name="Allan A.C."/>
            <person name="Gleave A."/>
            <person name="Chen A."/>
            <person name="Janssen B.J."/>
            <person name="Plunkett B."/>
            <person name="Ampomah-Dwamena C."/>
            <person name="Voogd C."/>
            <person name="Leif D."/>
            <person name="Lafferty D."/>
            <person name="Souleyre E.J.F."/>
            <person name="Varkonyi-Gasic E."/>
            <person name="Gambi F."/>
            <person name="Hanley J."/>
            <person name="Yao J.L."/>
            <person name="Cheung J."/>
            <person name="David K.M."/>
            <person name="Warren B."/>
            <person name="Marsh K."/>
            <person name="Snowden K.C."/>
            <person name="Lin-Wang K."/>
            <person name="Brian L."/>
            <person name="Martinez-Sanchez M."/>
            <person name="Wang M."/>
            <person name="Ileperuma N."/>
            <person name="Macnee N."/>
            <person name="Campin R."/>
            <person name="McAtee P."/>
            <person name="Drummond R.S.M."/>
            <person name="Espley R.V."/>
            <person name="Ireland H.S."/>
            <person name="Wu R."/>
            <person name="Atkinson R.G."/>
            <person name="Karunairetnam S."/>
            <person name="Bulley S."/>
            <person name="Chunkath S."/>
            <person name="Hanley Z."/>
            <person name="Storey R."/>
            <person name="Thrimawithana A.H."/>
            <person name="Thomson S."/>
            <person name="David C."/>
            <person name="Testolin R."/>
            <person name="Huang H."/>
            <person name="Hellens R.P."/>
            <person name="Schaffer R.J."/>
        </authorList>
    </citation>
    <scope>NUCLEOTIDE SEQUENCE [LARGE SCALE GENOMIC DNA]</scope>
    <source>
        <strain evidence="14">cv. Red5</strain>
    </source>
</reference>
<evidence type="ECO:0000256" key="2">
    <source>
        <dbReference type="ARBA" id="ARBA00004167"/>
    </source>
</evidence>
<sequence length="119" mass="12621">MNLDKEPSAPPGNASKTRDPGGSFDINMLIILAAFLCALIFALGLNTIVPCAMSCSWRLAFEAPPRLATRGLKRSVLYQIPVAVYGLGTNNAATDCAICLGEFANGEIVPPKMPPRFPA</sequence>
<gene>
    <name evidence="13" type="ORF">CEY00_Acc27871</name>
</gene>
<evidence type="ECO:0000256" key="1">
    <source>
        <dbReference type="ARBA" id="ARBA00000900"/>
    </source>
</evidence>
<organism evidence="13 14">
    <name type="scientific">Actinidia chinensis var. chinensis</name>
    <name type="common">Chinese soft-hair kiwi</name>
    <dbReference type="NCBI Taxonomy" id="1590841"/>
    <lineage>
        <taxon>Eukaryota</taxon>
        <taxon>Viridiplantae</taxon>
        <taxon>Streptophyta</taxon>
        <taxon>Embryophyta</taxon>
        <taxon>Tracheophyta</taxon>
        <taxon>Spermatophyta</taxon>
        <taxon>Magnoliopsida</taxon>
        <taxon>eudicotyledons</taxon>
        <taxon>Gunneridae</taxon>
        <taxon>Pentapetalae</taxon>
        <taxon>asterids</taxon>
        <taxon>Ericales</taxon>
        <taxon>Actinidiaceae</taxon>
        <taxon>Actinidia</taxon>
    </lineage>
</organism>
<evidence type="ECO:0000256" key="10">
    <source>
        <dbReference type="ARBA" id="ARBA00024209"/>
    </source>
</evidence>
<comment type="caution">
    <text evidence="13">The sequence shown here is derived from an EMBL/GenBank/DDBJ whole genome shotgun (WGS) entry which is preliminary data.</text>
</comment>
<dbReference type="EC" id="2.3.2.27" evidence="3"/>
<comment type="similarity">
    <text evidence="10">Belongs to the RING-type zinc finger family. ATL subfamily.</text>
</comment>
<dbReference type="AlphaFoldDB" id="A0A2R6PLX8"/>
<keyword evidence="14" id="KW-1185">Reference proteome</keyword>
<evidence type="ECO:0000256" key="5">
    <source>
        <dbReference type="ARBA" id="ARBA00022692"/>
    </source>
</evidence>
<evidence type="ECO:0000313" key="13">
    <source>
        <dbReference type="EMBL" id="PSR93260.1"/>
    </source>
</evidence>
<evidence type="ECO:0000313" key="14">
    <source>
        <dbReference type="Proteomes" id="UP000241394"/>
    </source>
</evidence>
<dbReference type="GO" id="GO:0046872">
    <property type="term" value="F:metal ion binding"/>
    <property type="evidence" value="ECO:0007669"/>
    <property type="project" value="UniProtKB-KW"/>
</dbReference>
<accession>A0A2R6PLX8</accession>
<evidence type="ECO:0000256" key="7">
    <source>
        <dbReference type="ARBA" id="ARBA00022833"/>
    </source>
</evidence>
<evidence type="ECO:0000256" key="8">
    <source>
        <dbReference type="ARBA" id="ARBA00022989"/>
    </source>
</evidence>
<evidence type="ECO:0000256" key="3">
    <source>
        <dbReference type="ARBA" id="ARBA00012483"/>
    </source>
</evidence>
<dbReference type="InterPro" id="IPR044602">
    <property type="entry name" value="ATL10/ATL72-79-like"/>
</dbReference>
<evidence type="ECO:0000256" key="6">
    <source>
        <dbReference type="ARBA" id="ARBA00022723"/>
    </source>
</evidence>
<reference evidence="13 14" key="1">
    <citation type="submission" date="2017-07" db="EMBL/GenBank/DDBJ databases">
        <title>An improved, manually edited Actinidia chinensis var. chinensis (kiwifruit) genome highlights the challenges associated with draft genomes and gene prediction in plants.</title>
        <authorList>
            <person name="Pilkington S."/>
            <person name="Crowhurst R."/>
            <person name="Hilario E."/>
            <person name="Nardozza S."/>
            <person name="Fraser L."/>
            <person name="Peng Y."/>
            <person name="Gunaseelan K."/>
            <person name="Simpson R."/>
            <person name="Tahir J."/>
            <person name="Deroles S."/>
            <person name="Templeton K."/>
            <person name="Luo Z."/>
            <person name="Davy M."/>
            <person name="Cheng C."/>
            <person name="Mcneilage M."/>
            <person name="Scaglione D."/>
            <person name="Liu Y."/>
            <person name="Zhang Q."/>
            <person name="Datson P."/>
            <person name="De Silva N."/>
            <person name="Gardiner S."/>
            <person name="Bassett H."/>
            <person name="Chagne D."/>
            <person name="Mccallum J."/>
            <person name="Dzierzon H."/>
            <person name="Deng C."/>
            <person name="Wang Y.-Y."/>
            <person name="Barron N."/>
            <person name="Manako K."/>
            <person name="Bowen J."/>
            <person name="Foster T."/>
            <person name="Erridge Z."/>
            <person name="Tiffin H."/>
            <person name="Waite C."/>
            <person name="Davies K."/>
            <person name="Grierson E."/>
            <person name="Laing W."/>
            <person name="Kirk R."/>
            <person name="Chen X."/>
            <person name="Wood M."/>
            <person name="Montefiori M."/>
            <person name="Brummell D."/>
            <person name="Schwinn K."/>
            <person name="Catanach A."/>
            <person name="Fullerton C."/>
            <person name="Li D."/>
            <person name="Meiyalaghan S."/>
            <person name="Nieuwenhuizen N."/>
            <person name="Read N."/>
            <person name="Prakash R."/>
            <person name="Hunter D."/>
            <person name="Zhang H."/>
            <person name="Mckenzie M."/>
            <person name="Knabel M."/>
            <person name="Harris A."/>
            <person name="Allan A."/>
            <person name="Chen A."/>
            <person name="Janssen B."/>
            <person name="Plunkett B."/>
            <person name="Dwamena C."/>
            <person name="Voogd C."/>
            <person name="Leif D."/>
            <person name="Lafferty D."/>
            <person name="Souleyre E."/>
            <person name="Varkonyi-Gasic E."/>
            <person name="Gambi F."/>
            <person name="Hanley J."/>
            <person name="Yao J.-L."/>
            <person name="Cheung J."/>
            <person name="David K."/>
            <person name="Warren B."/>
            <person name="Marsh K."/>
            <person name="Snowden K."/>
            <person name="Lin-Wang K."/>
            <person name="Brian L."/>
            <person name="Martinez-Sanchez M."/>
            <person name="Wang M."/>
            <person name="Ileperuma N."/>
            <person name="Macnee N."/>
            <person name="Campin R."/>
            <person name="Mcatee P."/>
            <person name="Drummond R."/>
            <person name="Espley R."/>
            <person name="Ireland H."/>
            <person name="Wu R."/>
            <person name="Atkinson R."/>
            <person name="Karunairetnam S."/>
            <person name="Bulley S."/>
            <person name="Chunkath S."/>
            <person name="Hanley Z."/>
            <person name="Storey R."/>
            <person name="Thrimawithana A."/>
            <person name="Thomson S."/>
            <person name="David C."/>
            <person name="Testolin R."/>
        </authorList>
    </citation>
    <scope>NUCLEOTIDE SEQUENCE [LARGE SCALE GENOMIC DNA]</scope>
    <source>
        <strain evidence="14">cv. Red5</strain>
        <tissue evidence="13">Young leaf</tissue>
    </source>
</reference>
<keyword evidence="9 12" id="KW-0472">Membrane</keyword>
<keyword evidence="7" id="KW-0862">Zinc</keyword>
<evidence type="ECO:0000256" key="9">
    <source>
        <dbReference type="ARBA" id="ARBA00023136"/>
    </source>
</evidence>
<comment type="subcellular location">
    <subcellularLocation>
        <location evidence="2">Membrane</location>
        <topology evidence="2">Single-pass membrane protein</topology>
    </subcellularLocation>
</comment>
<evidence type="ECO:0000256" key="4">
    <source>
        <dbReference type="ARBA" id="ARBA00022679"/>
    </source>
</evidence>
<evidence type="ECO:0000256" key="12">
    <source>
        <dbReference type="SAM" id="Phobius"/>
    </source>
</evidence>
<dbReference type="Proteomes" id="UP000241394">
    <property type="component" value="Chromosome LG24"/>
</dbReference>
<dbReference type="PANTHER" id="PTHR46905">
    <property type="entry name" value="RING-H2 FINGER PROTEIN ATL78"/>
    <property type="match status" value="1"/>
</dbReference>
<dbReference type="STRING" id="1590841.A0A2R6PLX8"/>
<dbReference type="OrthoDB" id="10310556at2759"/>
<keyword evidence="5 12" id="KW-0812">Transmembrane</keyword>
<feature type="region of interest" description="Disordered" evidence="11">
    <location>
        <begin position="1"/>
        <end position="21"/>
    </location>
</feature>
<feature type="transmembrane region" description="Helical" evidence="12">
    <location>
        <begin position="26"/>
        <end position="49"/>
    </location>
</feature>
<dbReference type="GO" id="GO:0061630">
    <property type="term" value="F:ubiquitin protein ligase activity"/>
    <property type="evidence" value="ECO:0007669"/>
    <property type="project" value="UniProtKB-EC"/>
</dbReference>
<keyword evidence="4" id="KW-0808">Transferase</keyword>
<evidence type="ECO:0000256" key="11">
    <source>
        <dbReference type="SAM" id="MobiDB-lite"/>
    </source>
</evidence>
<name>A0A2R6PLX8_ACTCC</name>
<dbReference type="InParanoid" id="A0A2R6PLX8"/>